<dbReference type="Proteomes" id="UP000000311">
    <property type="component" value="Unassembled WGS sequence"/>
</dbReference>
<proteinExistence type="predicted"/>
<dbReference type="AlphaFoldDB" id="E2AG42"/>
<reference evidence="2 3" key="1">
    <citation type="journal article" date="2010" name="Science">
        <title>Genomic comparison of the ants Camponotus floridanus and Harpegnathos saltator.</title>
        <authorList>
            <person name="Bonasio R."/>
            <person name="Zhang G."/>
            <person name="Ye C."/>
            <person name="Mutti N.S."/>
            <person name="Fang X."/>
            <person name="Qin N."/>
            <person name="Donahue G."/>
            <person name="Yang P."/>
            <person name="Li Q."/>
            <person name="Li C."/>
            <person name="Zhang P."/>
            <person name="Huang Z."/>
            <person name="Berger S.L."/>
            <person name="Reinberg D."/>
            <person name="Wang J."/>
            <person name="Liebig J."/>
        </authorList>
    </citation>
    <scope>NUCLEOTIDE SEQUENCE [LARGE SCALE GENOMIC DNA]</scope>
    <source>
        <strain evidence="3">C129</strain>
    </source>
</reference>
<protein>
    <submittedName>
        <fullName evidence="2">Uncharacterized protein</fullName>
    </submittedName>
</protein>
<evidence type="ECO:0000256" key="1">
    <source>
        <dbReference type="SAM" id="MobiDB-lite"/>
    </source>
</evidence>
<gene>
    <name evidence="2" type="ORF">EAG_16214</name>
</gene>
<organism evidence="3">
    <name type="scientific">Camponotus floridanus</name>
    <name type="common">Florida carpenter ant</name>
    <dbReference type="NCBI Taxonomy" id="104421"/>
    <lineage>
        <taxon>Eukaryota</taxon>
        <taxon>Metazoa</taxon>
        <taxon>Ecdysozoa</taxon>
        <taxon>Arthropoda</taxon>
        <taxon>Hexapoda</taxon>
        <taxon>Insecta</taxon>
        <taxon>Pterygota</taxon>
        <taxon>Neoptera</taxon>
        <taxon>Endopterygota</taxon>
        <taxon>Hymenoptera</taxon>
        <taxon>Apocrita</taxon>
        <taxon>Aculeata</taxon>
        <taxon>Formicoidea</taxon>
        <taxon>Formicidae</taxon>
        <taxon>Formicinae</taxon>
        <taxon>Camponotus</taxon>
    </lineage>
</organism>
<keyword evidence="3" id="KW-1185">Reference proteome</keyword>
<sequence length="140" mass="15677">MIDHGDDGDKEEEQTAGDSCKQCVSPSSEHSAAARSENSKYKVTYGVDLDKVYGTTYLDRRDASRGVGRTSVFPIFDRHFPVCCHAWDEKGKTKSWTLIYIQEPANRIDTPLIALKAGNTWVPLTIDRIPLANDRSNGDW</sequence>
<feature type="region of interest" description="Disordered" evidence="1">
    <location>
        <begin position="1"/>
        <end position="38"/>
    </location>
</feature>
<dbReference type="InParanoid" id="E2AG42"/>
<accession>E2AG42</accession>
<evidence type="ECO:0000313" key="3">
    <source>
        <dbReference type="Proteomes" id="UP000000311"/>
    </source>
</evidence>
<dbReference type="EMBL" id="GL439266">
    <property type="protein sequence ID" value="EFN67533.1"/>
    <property type="molecule type" value="Genomic_DNA"/>
</dbReference>
<evidence type="ECO:0000313" key="2">
    <source>
        <dbReference type="EMBL" id="EFN67533.1"/>
    </source>
</evidence>
<name>E2AG42_CAMFO</name>